<dbReference type="InterPro" id="IPR001539">
    <property type="entry name" value="Peptidase_U32"/>
</dbReference>
<organism evidence="2 3">
    <name type="scientific">Acidaminococcus fermentans</name>
    <dbReference type="NCBI Taxonomy" id="905"/>
    <lineage>
        <taxon>Bacteria</taxon>
        <taxon>Bacillati</taxon>
        <taxon>Bacillota</taxon>
        <taxon>Negativicutes</taxon>
        <taxon>Acidaminococcales</taxon>
        <taxon>Acidaminococcaceae</taxon>
        <taxon>Acidaminococcus</taxon>
    </lineage>
</organism>
<evidence type="ECO:0000313" key="2">
    <source>
        <dbReference type="EMBL" id="SDW35644.1"/>
    </source>
</evidence>
<evidence type="ECO:0000313" key="3">
    <source>
        <dbReference type="Proteomes" id="UP000182379"/>
    </source>
</evidence>
<dbReference type="Proteomes" id="UP000182379">
    <property type="component" value="Unassembled WGS sequence"/>
</dbReference>
<dbReference type="RefSeq" id="WP_074703917.1">
    <property type="nucleotide sequence ID" value="NZ_FNOP01000001.1"/>
</dbReference>
<feature type="domain" description="Peptidase U32 collagenase" evidence="1">
    <location>
        <begin position="394"/>
        <end position="513"/>
    </location>
</feature>
<dbReference type="Pfam" id="PF12392">
    <property type="entry name" value="DUF3656"/>
    <property type="match status" value="1"/>
</dbReference>
<dbReference type="EMBL" id="FNOP01000001">
    <property type="protein sequence ID" value="SDW35644.1"/>
    <property type="molecule type" value="Genomic_DNA"/>
</dbReference>
<dbReference type="PROSITE" id="PS01276">
    <property type="entry name" value="PEPTIDASE_U32"/>
    <property type="match status" value="1"/>
</dbReference>
<comment type="caution">
    <text evidence="2">The sequence shown here is derived from an EMBL/GenBank/DDBJ whole genome shotgun (WGS) entry which is preliminary data.</text>
</comment>
<keyword evidence="2" id="KW-0378">Hydrolase</keyword>
<dbReference type="InterPro" id="IPR051454">
    <property type="entry name" value="RNA/ubiquinone_mod_enzymes"/>
</dbReference>
<gene>
    <name evidence="2" type="ORF">SAMN05216495_10126</name>
</gene>
<dbReference type="Pfam" id="PF01136">
    <property type="entry name" value="Peptidase_U32"/>
    <property type="match status" value="2"/>
</dbReference>
<dbReference type="AlphaFoldDB" id="A0A1H2SX96"/>
<name>A0A1H2SX96_ACIFE</name>
<protein>
    <submittedName>
        <fullName evidence="2">Putative protease</fullName>
    </submittedName>
</protein>
<dbReference type="GO" id="GO:0008233">
    <property type="term" value="F:peptidase activity"/>
    <property type="evidence" value="ECO:0007669"/>
    <property type="project" value="UniProtKB-KW"/>
</dbReference>
<dbReference type="GO" id="GO:0006508">
    <property type="term" value="P:proteolysis"/>
    <property type="evidence" value="ECO:0007669"/>
    <property type="project" value="UniProtKB-KW"/>
</dbReference>
<proteinExistence type="predicted"/>
<accession>A0A1H2SX96</accession>
<dbReference type="InterPro" id="IPR020988">
    <property type="entry name" value="Pept_U32_collagenase"/>
</dbReference>
<keyword evidence="2" id="KW-0645">Protease</keyword>
<reference evidence="2 3" key="1">
    <citation type="submission" date="2016-10" db="EMBL/GenBank/DDBJ databases">
        <authorList>
            <person name="Varghese N."/>
            <person name="Submissions S."/>
        </authorList>
    </citation>
    <scope>NUCLEOTIDE SEQUENCE [LARGE SCALE GENOMIC DNA]</scope>
    <source>
        <strain evidence="2 3">WCC6</strain>
    </source>
</reference>
<dbReference type="PANTHER" id="PTHR30217">
    <property type="entry name" value="PEPTIDASE U32 FAMILY"/>
    <property type="match status" value="1"/>
</dbReference>
<dbReference type="PANTHER" id="PTHR30217:SF10">
    <property type="entry name" value="23S RRNA 5-HYDROXYCYTIDINE C2501 SYNTHASE"/>
    <property type="match status" value="1"/>
</dbReference>
<sequence length="821" mass="91439">MERNDIELLSPAGTWEALEAAVFAGADAVYLGGSHFGARAYAENFGPEEMTRAIRFAHLHRVRVYVTVNTLVDDAEMPDLGEYLCFLSNIGVDGIIVQDLGVIRVARQVAPELPLHASTQMTVTNSAGAVFTYHNGMEQAVMARETTLKDLKTVCSTTPGKIEGFMHGALCVCYSGQCLMSSLIGGRSGNRGRCAQPCRLPYTLVNKEGKDMLAKVDAGHYLLSPKDLNTLDVLPQLIETGIRSFKIEGRMKRPEYVAVVTDIYRRAIDSYLAGHYEVPQEDRDNIEQIFNRDFTTAYMVKKPGRTMMSDRRPNNRGVLLGRVQSLSRDHTAGTLKLDRDLHLGDGLEFWVSVGGRVGTSVDHMTVNGKPVPVARSGSSVTIPVPRGIRLNDRVFRTYDNELMQYAAQYFGEDHKKRIPLYAEVTARLGQPMEVTVTDEEGNTGTAHTGFIVEKARKHALDEAAVRKQLDRLGTTEFALGELICHLDEGVMVPMSEINEARRAAVEELTQKRLDAFLPPRKKAVWHREVLRQRENHGTRKHSQLSVLVDTLDKAKVALDAGADVLLVGGDSYSLPLLTLEDYRTISGWVRARGKQWMAATSRIVSEGQLKYFRNALSQWAALQPDGFLIANNGLVEMARDLGLPLWLDYDMNAFNSQSILFWQEQGFSGITLSPELTLQQVAGLVKKSPLPIECLAEGALEMMVSEYCVEGSFLGNLDKGSCSYHCREQGFLEDRKKEKFPLKQDQFGRMHVLNGHPLSMLANVPEMEKTGIARLRIDGRDYTAEELGELTALYRGVLDGDTKVEENRPHTTRGHYFRGVL</sequence>
<evidence type="ECO:0000259" key="1">
    <source>
        <dbReference type="Pfam" id="PF12392"/>
    </source>
</evidence>